<accession>A0A1Y6K3A7</accession>
<dbReference type="KEGG" id="abat:CFX1CAM_0981"/>
<dbReference type="AlphaFoldDB" id="A0A1Y6K3A7"/>
<name>A0A1Y6K3A7_9CHLR</name>
<proteinExistence type="predicted"/>
<evidence type="ECO:0000313" key="2">
    <source>
        <dbReference type="Proteomes" id="UP000195514"/>
    </source>
</evidence>
<dbReference type="EMBL" id="LT859958">
    <property type="protein sequence ID" value="SMX54046.1"/>
    <property type="molecule type" value="Genomic_DNA"/>
</dbReference>
<gene>
    <name evidence="1" type="ORF">CFX1CAM_0981</name>
</gene>
<reference evidence="2" key="1">
    <citation type="submission" date="2017-05" db="EMBL/GenBank/DDBJ databases">
        <authorList>
            <person name="Kirkegaard R."/>
            <person name="Mcilroy J S."/>
        </authorList>
    </citation>
    <scope>NUCLEOTIDE SEQUENCE [LARGE SCALE GENOMIC DNA]</scope>
</reference>
<protein>
    <submittedName>
        <fullName evidence="1">Uncharacterized protein</fullName>
    </submittedName>
</protein>
<dbReference type="Proteomes" id="UP000195514">
    <property type="component" value="Chromosome I"/>
</dbReference>
<evidence type="ECO:0000313" key="1">
    <source>
        <dbReference type="EMBL" id="SMX54046.1"/>
    </source>
</evidence>
<sequence>MCSGGEIQNEPFGALKLINLDPNGIGCRFGEIQNEPFGALKLLTMCLSRP</sequence>
<organism evidence="1 2">
    <name type="scientific">Candidatus Brevifilum fermentans</name>
    <dbReference type="NCBI Taxonomy" id="1986204"/>
    <lineage>
        <taxon>Bacteria</taxon>
        <taxon>Bacillati</taxon>
        <taxon>Chloroflexota</taxon>
        <taxon>Anaerolineae</taxon>
        <taxon>Anaerolineales</taxon>
        <taxon>Anaerolineaceae</taxon>
        <taxon>Candidatus Brevifilum</taxon>
    </lineage>
</organism>
<keyword evidence="2" id="KW-1185">Reference proteome</keyword>